<dbReference type="GO" id="GO:0000155">
    <property type="term" value="F:phosphorelay sensor kinase activity"/>
    <property type="evidence" value="ECO:0007669"/>
    <property type="project" value="InterPro"/>
</dbReference>
<dbReference type="SUPFAM" id="SSF52172">
    <property type="entry name" value="CheY-like"/>
    <property type="match status" value="1"/>
</dbReference>
<feature type="domain" description="Response regulatory" evidence="18">
    <location>
        <begin position="532"/>
        <end position="651"/>
    </location>
</feature>
<dbReference type="SUPFAM" id="SSF47226">
    <property type="entry name" value="Histidine-containing phosphotransfer domain, HPT domain"/>
    <property type="match status" value="1"/>
</dbReference>
<evidence type="ECO:0000256" key="11">
    <source>
        <dbReference type="ARBA" id="ARBA00064003"/>
    </source>
</evidence>
<comment type="caution">
    <text evidence="21">The sequence shown here is derived from an EMBL/GenBank/DDBJ whole genome shotgun (WGS) entry which is preliminary data.</text>
</comment>
<dbReference type="Pfam" id="PF02518">
    <property type="entry name" value="HATPase_c"/>
    <property type="match status" value="1"/>
</dbReference>
<gene>
    <name evidence="21" type="primary">luxQ_1</name>
    <name evidence="21" type="ORF">AW11_01745</name>
</gene>
<dbReference type="EMBL" id="JEMY01000019">
    <property type="protein sequence ID" value="EXI89111.1"/>
    <property type="molecule type" value="Genomic_DNA"/>
</dbReference>
<dbReference type="CDD" id="cd06225">
    <property type="entry name" value="HAMP"/>
    <property type="match status" value="1"/>
</dbReference>
<dbReference type="GO" id="GO:0005886">
    <property type="term" value="C:plasma membrane"/>
    <property type="evidence" value="ECO:0007669"/>
    <property type="project" value="UniProtKB-SubCell"/>
</dbReference>
<dbReference type="InterPro" id="IPR004358">
    <property type="entry name" value="Sig_transdc_His_kin-like_C"/>
</dbReference>
<feature type="transmembrane region" description="Helical" evidence="16">
    <location>
        <begin position="160"/>
        <end position="179"/>
    </location>
</feature>
<evidence type="ECO:0000259" key="19">
    <source>
        <dbReference type="PROSITE" id="PS50885"/>
    </source>
</evidence>
<evidence type="ECO:0000256" key="15">
    <source>
        <dbReference type="PROSITE-ProRule" id="PRU00169"/>
    </source>
</evidence>
<keyword evidence="22" id="KW-1185">Reference proteome</keyword>
<dbReference type="InterPro" id="IPR036641">
    <property type="entry name" value="HPT_dom_sf"/>
</dbReference>
<comment type="subcellular location">
    <subcellularLocation>
        <location evidence="2">Membrane</location>
    </subcellularLocation>
</comment>
<evidence type="ECO:0000256" key="3">
    <source>
        <dbReference type="ARBA" id="ARBA00012438"/>
    </source>
</evidence>
<dbReference type="EC" id="2.7.13.3" evidence="3"/>
<dbReference type="SMART" id="SM00448">
    <property type="entry name" value="REC"/>
    <property type="match status" value="1"/>
</dbReference>
<evidence type="ECO:0000256" key="13">
    <source>
        <dbReference type="ARBA" id="ARBA00070152"/>
    </source>
</evidence>
<organism evidence="21 22">
    <name type="scientific">Accumulibacter regalis</name>
    <dbReference type="NCBI Taxonomy" id="522306"/>
    <lineage>
        <taxon>Bacteria</taxon>
        <taxon>Pseudomonadati</taxon>
        <taxon>Pseudomonadota</taxon>
        <taxon>Betaproteobacteria</taxon>
        <taxon>Candidatus Accumulibacter</taxon>
    </lineage>
</organism>
<dbReference type="SMART" id="SM00388">
    <property type="entry name" value="HisKA"/>
    <property type="match status" value="1"/>
</dbReference>
<dbReference type="InterPro" id="IPR003594">
    <property type="entry name" value="HATPase_dom"/>
</dbReference>
<keyword evidence="16" id="KW-0812">Transmembrane</keyword>
<dbReference type="PROSITE" id="PS50894">
    <property type="entry name" value="HPT"/>
    <property type="match status" value="1"/>
</dbReference>
<evidence type="ECO:0000256" key="1">
    <source>
        <dbReference type="ARBA" id="ARBA00000085"/>
    </source>
</evidence>
<evidence type="ECO:0000259" key="17">
    <source>
        <dbReference type="PROSITE" id="PS50109"/>
    </source>
</evidence>
<dbReference type="Gene3D" id="3.30.565.10">
    <property type="entry name" value="Histidine kinase-like ATPase, C-terminal domain"/>
    <property type="match status" value="1"/>
</dbReference>
<evidence type="ECO:0000256" key="5">
    <source>
        <dbReference type="ARBA" id="ARBA00022679"/>
    </source>
</evidence>
<protein>
    <recommendedName>
        <fullName evidence="12">Sensory/regulatory protein RpfC</fullName>
        <ecNumber evidence="3">2.7.13.3</ecNumber>
    </recommendedName>
    <alternativeName>
        <fullName evidence="13">Virulence sensor protein BvgS</fullName>
    </alternativeName>
</protein>
<dbReference type="InterPro" id="IPR011006">
    <property type="entry name" value="CheY-like_superfamily"/>
</dbReference>
<dbReference type="Gene3D" id="1.20.120.160">
    <property type="entry name" value="HPT domain"/>
    <property type="match status" value="1"/>
</dbReference>
<dbReference type="STRING" id="1454004.AW11_01745"/>
<evidence type="ECO:0000256" key="7">
    <source>
        <dbReference type="ARBA" id="ARBA00022777"/>
    </source>
</evidence>
<keyword evidence="9" id="KW-0902">Two-component regulatory system</keyword>
<dbReference type="Proteomes" id="UP000022141">
    <property type="component" value="Unassembled WGS sequence"/>
</dbReference>
<name>A0A011PNS6_ACCRE</name>
<dbReference type="Pfam" id="PF00072">
    <property type="entry name" value="Response_reg"/>
    <property type="match status" value="1"/>
</dbReference>
<evidence type="ECO:0000259" key="20">
    <source>
        <dbReference type="PROSITE" id="PS50894"/>
    </source>
</evidence>
<dbReference type="GO" id="GO:0005524">
    <property type="term" value="F:ATP binding"/>
    <property type="evidence" value="ECO:0007669"/>
    <property type="project" value="UniProtKB-KW"/>
</dbReference>
<dbReference type="eggNOG" id="COG3850">
    <property type="taxonomic scope" value="Bacteria"/>
</dbReference>
<evidence type="ECO:0000256" key="12">
    <source>
        <dbReference type="ARBA" id="ARBA00068150"/>
    </source>
</evidence>
<dbReference type="AlphaFoldDB" id="A0A011PNS6"/>
<dbReference type="eggNOG" id="COG2205">
    <property type="taxonomic scope" value="Bacteria"/>
</dbReference>
<dbReference type="Pfam" id="PF00672">
    <property type="entry name" value="HAMP"/>
    <property type="match status" value="1"/>
</dbReference>
<accession>A0A011PNS6</accession>
<evidence type="ECO:0000256" key="14">
    <source>
        <dbReference type="PROSITE-ProRule" id="PRU00110"/>
    </source>
</evidence>
<feature type="modified residue" description="Phosphohistidine" evidence="14">
    <location>
        <position position="748"/>
    </location>
</feature>
<feature type="domain" description="HAMP" evidence="19">
    <location>
        <begin position="183"/>
        <end position="236"/>
    </location>
</feature>
<dbReference type="InterPro" id="IPR005467">
    <property type="entry name" value="His_kinase_dom"/>
</dbReference>
<dbReference type="Gene3D" id="6.10.340.10">
    <property type="match status" value="1"/>
</dbReference>
<dbReference type="CDD" id="cd17546">
    <property type="entry name" value="REC_hyHK_CKI1_RcsC-like"/>
    <property type="match status" value="1"/>
</dbReference>
<reference evidence="21" key="1">
    <citation type="submission" date="2014-02" db="EMBL/GenBank/DDBJ databases">
        <title>Expanding our view of genomic diversity in Candidatus Accumulibacter clades.</title>
        <authorList>
            <person name="Skennerton C.T."/>
            <person name="Barr J.J."/>
            <person name="Slater F.R."/>
            <person name="Bond P.L."/>
            <person name="Tyson G.W."/>
        </authorList>
    </citation>
    <scope>NUCLEOTIDE SEQUENCE [LARGE SCALE GENOMIC DNA]</scope>
</reference>
<dbReference type="PRINTS" id="PR00344">
    <property type="entry name" value="BCTRLSENSOR"/>
</dbReference>
<dbReference type="SUPFAM" id="SSF47384">
    <property type="entry name" value="Homodimeric domain of signal transducing histidine kinase"/>
    <property type="match status" value="1"/>
</dbReference>
<feature type="domain" description="Histidine kinase" evidence="17">
    <location>
        <begin position="276"/>
        <end position="511"/>
    </location>
</feature>
<proteinExistence type="predicted"/>
<dbReference type="SUPFAM" id="SSF158472">
    <property type="entry name" value="HAMP domain-like"/>
    <property type="match status" value="1"/>
</dbReference>
<dbReference type="SUPFAM" id="SSF55874">
    <property type="entry name" value="ATPase domain of HSP90 chaperone/DNA topoisomerase II/histidine kinase"/>
    <property type="match status" value="1"/>
</dbReference>
<dbReference type="FunFam" id="3.30.565.10:FF:000010">
    <property type="entry name" value="Sensor histidine kinase RcsC"/>
    <property type="match status" value="1"/>
</dbReference>
<keyword evidence="7 21" id="KW-0418">Kinase</keyword>
<evidence type="ECO:0000259" key="18">
    <source>
        <dbReference type="PROSITE" id="PS50110"/>
    </source>
</evidence>
<dbReference type="Gene3D" id="1.10.287.130">
    <property type="match status" value="1"/>
</dbReference>
<dbReference type="SMART" id="SM00387">
    <property type="entry name" value="HATPase_c"/>
    <property type="match status" value="1"/>
</dbReference>
<keyword evidence="16" id="KW-1133">Transmembrane helix</keyword>
<dbReference type="InterPro" id="IPR036890">
    <property type="entry name" value="HATPase_C_sf"/>
</dbReference>
<keyword evidence="5 21" id="KW-0808">Transferase</keyword>
<evidence type="ECO:0000256" key="8">
    <source>
        <dbReference type="ARBA" id="ARBA00022840"/>
    </source>
</evidence>
<dbReference type="InterPro" id="IPR008207">
    <property type="entry name" value="Sig_transdc_His_kin_Hpt_dom"/>
</dbReference>
<dbReference type="PANTHER" id="PTHR45339:SF5">
    <property type="entry name" value="HISTIDINE KINASE"/>
    <property type="match status" value="1"/>
</dbReference>
<dbReference type="PATRIC" id="fig|1454004.3.peg.1797"/>
<evidence type="ECO:0000256" key="16">
    <source>
        <dbReference type="SAM" id="Phobius"/>
    </source>
</evidence>
<feature type="domain" description="HPt" evidence="20">
    <location>
        <begin position="709"/>
        <end position="801"/>
    </location>
</feature>
<evidence type="ECO:0000256" key="6">
    <source>
        <dbReference type="ARBA" id="ARBA00022741"/>
    </source>
</evidence>
<dbReference type="PROSITE" id="PS50110">
    <property type="entry name" value="RESPONSE_REGULATORY"/>
    <property type="match status" value="1"/>
</dbReference>
<dbReference type="InterPro" id="IPR033417">
    <property type="entry name" value="CHASE8"/>
</dbReference>
<dbReference type="CDD" id="cd00082">
    <property type="entry name" value="HisKA"/>
    <property type="match status" value="1"/>
</dbReference>
<dbReference type="Gene3D" id="3.40.50.2300">
    <property type="match status" value="1"/>
</dbReference>
<dbReference type="FunFam" id="1.10.287.130:FF:000002">
    <property type="entry name" value="Two-component osmosensing histidine kinase"/>
    <property type="match status" value="1"/>
</dbReference>
<evidence type="ECO:0000256" key="10">
    <source>
        <dbReference type="ARBA" id="ARBA00058004"/>
    </source>
</evidence>
<dbReference type="Pfam" id="PF17152">
    <property type="entry name" value="CHASE8"/>
    <property type="match status" value="1"/>
</dbReference>
<evidence type="ECO:0000256" key="2">
    <source>
        <dbReference type="ARBA" id="ARBA00004370"/>
    </source>
</evidence>
<evidence type="ECO:0000313" key="21">
    <source>
        <dbReference type="EMBL" id="EXI89111.1"/>
    </source>
</evidence>
<dbReference type="InterPro" id="IPR003661">
    <property type="entry name" value="HisK_dim/P_dom"/>
</dbReference>
<dbReference type="Pfam" id="PF01627">
    <property type="entry name" value="Hpt"/>
    <property type="match status" value="1"/>
</dbReference>
<dbReference type="CDD" id="cd16922">
    <property type="entry name" value="HATPase_EvgS-ArcB-TorS-like"/>
    <property type="match status" value="1"/>
</dbReference>
<dbReference type="InterPro" id="IPR036097">
    <property type="entry name" value="HisK_dim/P_sf"/>
</dbReference>
<feature type="modified residue" description="4-aspartylphosphate" evidence="15">
    <location>
        <position position="581"/>
    </location>
</feature>
<dbReference type="Pfam" id="PF00512">
    <property type="entry name" value="HisKA"/>
    <property type="match status" value="1"/>
</dbReference>
<keyword evidence="6" id="KW-0547">Nucleotide-binding</keyword>
<keyword evidence="8" id="KW-0067">ATP-binding</keyword>
<dbReference type="SMART" id="SM00073">
    <property type="entry name" value="HPT"/>
    <property type="match status" value="1"/>
</dbReference>
<dbReference type="SMART" id="SM00304">
    <property type="entry name" value="HAMP"/>
    <property type="match status" value="1"/>
</dbReference>
<evidence type="ECO:0000313" key="22">
    <source>
        <dbReference type="Proteomes" id="UP000022141"/>
    </source>
</evidence>
<dbReference type="PROSITE" id="PS50885">
    <property type="entry name" value="HAMP"/>
    <property type="match status" value="1"/>
</dbReference>
<comment type="function">
    <text evidence="10">Member of the two-component regulatory system BvgS/BvgA. Phosphorylates BvgA via a four-step phosphorelay in response to environmental signals.</text>
</comment>
<comment type="catalytic activity">
    <reaction evidence="1">
        <text>ATP + protein L-histidine = ADP + protein N-phospho-L-histidine.</text>
        <dbReference type="EC" id="2.7.13.3"/>
    </reaction>
</comment>
<dbReference type="PANTHER" id="PTHR45339">
    <property type="entry name" value="HYBRID SIGNAL TRANSDUCTION HISTIDINE KINASE J"/>
    <property type="match status" value="1"/>
</dbReference>
<dbReference type="PROSITE" id="PS50109">
    <property type="entry name" value="HIS_KIN"/>
    <property type="match status" value="1"/>
</dbReference>
<dbReference type="CDD" id="cd00088">
    <property type="entry name" value="HPT"/>
    <property type="match status" value="1"/>
</dbReference>
<dbReference type="InterPro" id="IPR001789">
    <property type="entry name" value="Sig_transdc_resp-reg_receiver"/>
</dbReference>
<evidence type="ECO:0000256" key="4">
    <source>
        <dbReference type="ARBA" id="ARBA00022553"/>
    </source>
</evidence>
<keyword evidence="16" id="KW-0472">Membrane</keyword>
<comment type="subunit">
    <text evidence="11">At low DSF concentrations, interacts with RpfF.</text>
</comment>
<keyword evidence="4 15" id="KW-0597">Phosphoprotein</keyword>
<sequence>MRFRDLPLKNKMMLIIGLTAGAGLLISTLLFAGSEIDDNREAELAKLTGMAEILAASSTAAIAFADAPAASETLAGLRARPEVIGGSITLRDGTVFAHYPAERAALAATRPGASVALVAGDYWSNSLKIEYPIRQGREVIATLSIESDLEPMWQDITRRMLVVLAGALIAFAVALLLAARLQRSVSMPILALRQAMRLVATDKDYSQRVMIDQHDEVGDLIAGFNVMLSEVQLRDHELAAHRATLADQVELRTAQLRLAKEQAESANVAKSRFLANMSHEIRTPMNGVIGMADLLIETPLSPQQRRYAETLRVSAESLLHLLNNVLDLSKIESGRLEIELIAFSPRQLVEEVVQPFREMASAKGVLLSALIGPDVPAAVLGDPYRIKQIVSNLLSNAVKFTERGSIVVSLTCECRAKFAAAGDDASPNVDAGDCLLCYAVIDTGVGIAPESREKLFAPFSQADNSTTRRFGGTGLGLVIIRELAQRMAGEVGFESEPGNGSTFWFRQRVQRHAQALPQPVLLARQARRLGGRVLLVEDNEVNREIAGAILANLGCQVDRAHDGAQAVLAAHAGNYDLILMDCQMPVMDGFQATRQIRADERQAGRAPCPIVALTANALAGDREQCLAAGMNDYLAKPINRAQLAAALERNLPALPATAEVSATPGASAQAAASATVTVGDASKEARPHTPPAFDPAIVQALPMVADGSNPAFAERVLDLFTSNASELLAAIERASESGDITTLQRCAHTLKSSSATVGALALSEQARQLEMLLRAGSSPASDWPSRLGDSYGEFNASLAQYRTTTAAPKATAKENA</sequence>
<evidence type="ECO:0000256" key="9">
    <source>
        <dbReference type="ARBA" id="ARBA00023012"/>
    </source>
</evidence>
<dbReference type="InterPro" id="IPR003660">
    <property type="entry name" value="HAMP_dom"/>
</dbReference>